<dbReference type="OrthoDB" id="1431247at2759"/>
<dbReference type="AlphaFoldDB" id="A0A835IB90"/>
<evidence type="ECO:0000256" key="1">
    <source>
        <dbReference type="ARBA" id="ARBA00022946"/>
    </source>
</evidence>
<dbReference type="InterPro" id="IPR044730">
    <property type="entry name" value="RNase_H-like_dom_plant"/>
</dbReference>
<dbReference type="InterPro" id="IPR002068">
    <property type="entry name" value="A-crystallin/Hsp20_dom"/>
</dbReference>
<evidence type="ECO:0000256" key="4">
    <source>
        <dbReference type="RuleBase" id="RU003616"/>
    </source>
</evidence>
<evidence type="ECO:0000313" key="7">
    <source>
        <dbReference type="Proteomes" id="UP000631114"/>
    </source>
</evidence>
<proteinExistence type="inferred from homology"/>
<dbReference type="PROSITE" id="PS01031">
    <property type="entry name" value="SHSP"/>
    <property type="match status" value="1"/>
</dbReference>
<dbReference type="CDD" id="cd06464">
    <property type="entry name" value="ACD_sHsps-like"/>
    <property type="match status" value="1"/>
</dbReference>
<accession>A0A835IB90</accession>
<comment type="similarity">
    <text evidence="3 4">Belongs to the small heat shock protein (HSP20) family.</text>
</comment>
<evidence type="ECO:0000256" key="2">
    <source>
        <dbReference type="ARBA" id="ARBA00023016"/>
    </source>
</evidence>
<keyword evidence="1" id="KW-0809">Transit peptide</keyword>
<reference evidence="6 7" key="1">
    <citation type="submission" date="2020-10" db="EMBL/GenBank/DDBJ databases">
        <title>The Coptis chinensis genome and diversification of protoberbering-type alkaloids.</title>
        <authorList>
            <person name="Wang B."/>
            <person name="Shu S."/>
            <person name="Song C."/>
            <person name="Liu Y."/>
        </authorList>
    </citation>
    <scope>NUCLEOTIDE SEQUENCE [LARGE SCALE GENOMIC DNA]</scope>
    <source>
        <strain evidence="6">HL-2020</strain>
        <tissue evidence="6">Leaf</tissue>
    </source>
</reference>
<dbReference type="Proteomes" id="UP000631114">
    <property type="component" value="Unassembled WGS sequence"/>
</dbReference>
<dbReference type="Pfam" id="PF00011">
    <property type="entry name" value="HSP20"/>
    <property type="match status" value="1"/>
</dbReference>
<evidence type="ECO:0000259" key="5">
    <source>
        <dbReference type="PROSITE" id="PS01031"/>
    </source>
</evidence>
<dbReference type="PANTHER" id="PTHR46991">
    <property type="entry name" value="23.5 KDA HEAT SHOCK PROTEIN, MITOCHONDRIAL"/>
    <property type="match status" value="1"/>
</dbReference>
<sequence>MGSSVRDYEESTTAVNGERRILEVLLSDPDLYPGPEPTFSDGTTLSLSLCFFAQSIRKNCSIQEDALHFKIAVPGLGKEDVKVSVEDNLLIIKGEGPKEAEVDDEGAGKTYFRKFTFTTELCKGDQVKAEMKNGVLKVTVPKVEYDEIVVERVQESDANAVWLKCPVEDQKFPLAIIFLVYCPNLLNSCTIMQSIDWPYRAVFTSMEMESAIIEGTEKAVELGWKHIWIESDRQAAVCVFQNNSIHWKFRNEWLEILRKTTWINVTCSWMVANFSAEICAKEGCALAKGHKKWSNSRPVFDLKCVIRQPDYVR</sequence>
<name>A0A835IB90_9MAGN</name>
<dbReference type="EMBL" id="JADFTS010000003">
    <property type="protein sequence ID" value="KAF9614301.1"/>
    <property type="molecule type" value="Genomic_DNA"/>
</dbReference>
<protein>
    <recommendedName>
        <fullName evidence="5">SHSP domain-containing protein</fullName>
    </recommendedName>
</protein>
<gene>
    <name evidence="6" type="ORF">IFM89_017281</name>
</gene>
<dbReference type="InterPro" id="IPR008978">
    <property type="entry name" value="HSP20-like_chaperone"/>
</dbReference>
<keyword evidence="7" id="KW-1185">Reference proteome</keyword>
<dbReference type="CDD" id="cd06222">
    <property type="entry name" value="RNase_H_like"/>
    <property type="match status" value="1"/>
</dbReference>
<dbReference type="SUPFAM" id="SSF49764">
    <property type="entry name" value="HSP20-like chaperones"/>
    <property type="match status" value="1"/>
</dbReference>
<organism evidence="6 7">
    <name type="scientific">Coptis chinensis</name>
    <dbReference type="NCBI Taxonomy" id="261450"/>
    <lineage>
        <taxon>Eukaryota</taxon>
        <taxon>Viridiplantae</taxon>
        <taxon>Streptophyta</taxon>
        <taxon>Embryophyta</taxon>
        <taxon>Tracheophyta</taxon>
        <taxon>Spermatophyta</taxon>
        <taxon>Magnoliopsida</taxon>
        <taxon>Ranunculales</taxon>
        <taxon>Ranunculaceae</taxon>
        <taxon>Coptidoideae</taxon>
        <taxon>Coptis</taxon>
    </lineage>
</organism>
<evidence type="ECO:0000313" key="6">
    <source>
        <dbReference type="EMBL" id="KAF9614301.1"/>
    </source>
</evidence>
<comment type="caution">
    <text evidence="6">The sequence shown here is derived from an EMBL/GenBank/DDBJ whole genome shotgun (WGS) entry which is preliminary data.</text>
</comment>
<dbReference type="InterPro" id="IPR044656">
    <property type="entry name" value="HSP14.7/HSP23.5/HSP23.6-like"/>
</dbReference>
<dbReference type="Gene3D" id="2.60.40.790">
    <property type="match status" value="1"/>
</dbReference>
<feature type="domain" description="SHSP" evidence="5">
    <location>
        <begin position="47"/>
        <end position="159"/>
    </location>
</feature>
<dbReference type="PANTHER" id="PTHR46991:SF11">
    <property type="entry name" value="SMALL HEAT SHOCK PROTEIN HSPF"/>
    <property type="match status" value="1"/>
</dbReference>
<evidence type="ECO:0000256" key="3">
    <source>
        <dbReference type="PROSITE-ProRule" id="PRU00285"/>
    </source>
</evidence>
<keyword evidence="2" id="KW-0346">Stress response</keyword>